<proteinExistence type="inferred from homology"/>
<reference evidence="3 4" key="1">
    <citation type="journal article" date="2016" name="Sci. Rep.">
        <title>The Dendrobium catenatum Lindl. genome sequence provides insights into polysaccharide synthase, floral development and adaptive evolution.</title>
        <authorList>
            <person name="Zhang G.Q."/>
            <person name="Xu Q."/>
            <person name="Bian C."/>
            <person name="Tsai W.C."/>
            <person name="Yeh C.M."/>
            <person name="Liu K.W."/>
            <person name="Yoshida K."/>
            <person name="Zhang L.S."/>
            <person name="Chang S.B."/>
            <person name="Chen F."/>
            <person name="Shi Y."/>
            <person name="Su Y.Y."/>
            <person name="Zhang Y.Q."/>
            <person name="Chen L.J."/>
            <person name="Yin Y."/>
            <person name="Lin M."/>
            <person name="Huang H."/>
            <person name="Deng H."/>
            <person name="Wang Z.W."/>
            <person name="Zhu S.L."/>
            <person name="Zhao X."/>
            <person name="Deng C."/>
            <person name="Niu S.C."/>
            <person name="Huang J."/>
            <person name="Wang M."/>
            <person name="Liu G.H."/>
            <person name="Yang H.J."/>
            <person name="Xiao X.J."/>
            <person name="Hsiao Y.Y."/>
            <person name="Wu W.L."/>
            <person name="Chen Y.Y."/>
            <person name="Mitsuda N."/>
            <person name="Ohme-Takagi M."/>
            <person name="Luo Y.B."/>
            <person name="Van de Peer Y."/>
            <person name="Liu Z.J."/>
        </authorList>
    </citation>
    <scope>NUCLEOTIDE SEQUENCE [LARGE SCALE GENOMIC DNA]</scope>
    <source>
        <tissue evidence="3">The whole plant</tissue>
    </source>
</reference>
<name>A0A2I0VGC0_9ASPA</name>
<comment type="similarity">
    <text evidence="1">Belongs to the short-chain dehydrogenases/reductases (SDR) family.</text>
</comment>
<dbReference type="Proteomes" id="UP000233837">
    <property type="component" value="Unassembled WGS sequence"/>
</dbReference>
<evidence type="ECO:0000256" key="2">
    <source>
        <dbReference type="SAM" id="MobiDB-lite"/>
    </source>
</evidence>
<dbReference type="Pfam" id="PF13561">
    <property type="entry name" value="adh_short_C2"/>
    <property type="match status" value="1"/>
</dbReference>
<reference evidence="3 4" key="2">
    <citation type="journal article" date="2017" name="Nature">
        <title>The Apostasia genome and the evolution of orchids.</title>
        <authorList>
            <person name="Zhang G.Q."/>
            <person name="Liu K.W."/>
            <person name="Li Z."/>
            <person name="Lohaus R."/>
            <person name="Hsiao Y.Y."/>
            <person name="Niu S.C."/>
            <person name="Wang J.Y."/>
            <person name="Lin Y.C."/>
            <person name="Xu Q."/>
            <person name="Chen L.J."/>
            <person name="Yoshida K."/>
            <person name="Fujiwara S."/>
            <person name="Wang Z.W."/>
            <person name="Zhang Y.Q."/>
            <person name="Mitsuda N."/>
            <person name="Wang M."/>
            <person name="Liu G.H."/>
            <person name="Pecoraro L."/>
            <person name="Huang H.X."/>
            <person name="Xiao X.J."/>
            <person name="Lin M."/>
            <person name="Wu X.Y."/>
            <person name="Wu W.L."/>
            <person name="Chen Y.Y."/>
            <person name="Chang S.B."/>
            <person name="Sakamoto S."/>
            <person name="Ohme-Takagi M."/>
            <person name="Yagi M."/>
            <person name="Zeng S.J."/>
            <person name="Shen C.Y."/>
            <person name="Yeh C.M."/>
            <person name="Luo Y.B."/>
            <person name="Tsai W.C."/>
            <person name="Van de Peer Y."/>
            <person name="Liu Z.J."/>
        </authorList>
    </citation>
    <scope>NUCLEOTIDE SEQUENCE [LARGE SCALE GENOMIC DNA]</scope>
    <source>
        <tissue evidence="3">The whole plant</tissue>
    </source>
</reference>
<accession>A0A2I0VGC0</accession>
<dbReference type="AlphaFoldDB" id="A0A2I0VGC0"/>
<feature type="compositionally biased region" description="Basic residues" evidence="2">
    <location>
        <begin position="1"/>
        <end position="21"/>
    </location>
</feature>
<feature type="compositionally biased region" description="Basic residues" evidence="2">
    <location>
        <begin position="28"/>
        <end position="39"/>
    </location>
</feature>
<dbReference type="Gene3D" id="3.40.50.720">
    <property type="entry name" value="NAD(P)-binding Rossmann-like Domain"/>
    <property type="match status" value="1"/>
</dbReference>
<dbReference type="EMBL" id="KZ503645">
    <property type="protein sequence ID" value="PKU62466.1"/>
    <property type="molecule type" value="Genomic_DNA"/>
</dbReference>
<gene>
    <name evidence="3" type="primary">SDR3b</name>
    <name evidence="3" type="ORF">MA16_Dca023971</name>
</gene>
<dbReference type="PANTHER" id="PTHR42820">
    <property type="entry name" value="SHORT-CHAIN DEHYDROGENASE REDUCTASE"/>
    <property type="match status" value="1"/>
</dbReference>
<dbReference type="InterPro" id="IPR036291">
    <property type="entry name" value="NAD(P)-bd_dom_sf"/>
</dbReference>
<evidence type="ECO:0000313" key="3">
    <source>
        <dbReference type="EMBL" id="PKU62466.1"/>
    </source>
</evidence>
<dbReference type="InterPro" id="IPR002347">
    <property type="entry name" value="SDR_fam"/>
</dbReference>
<dbReference type="PRINTS" id="PR00081">
    <property type="entry name" value="GDHRDH"/>
</dbReference>
<evidence type="ECO:0000256" key="1">
    <source>
        <dbReference type="ARBA" id="ARBA00006484"/>
    </source>
</evidence>
<protein>
    <submittedName>
        <fullName evidence="3">Short-chain dehydrogenase reductase 3b</fullName>
    </submittedName>
</protein>
<dbReference type="PANTHER" id="PTHR42820:SF16">
    <property type="entry name" value="SHORT-CHAIN DEHYDROGENASE REDUCTASE 3B"/>
    <property type="match status" value="1"/>
</dbReference>
<organism evidence="3 4">
    <name type="scientific">Dendrobium catenatum</name>
    <dbReference type="NCBI Taxonomy" id="906689"/>
    <lineage>
        <taxon>Eukaryota</taxon>
        <taxon>Viridiplantae</taxon>
        <taxon>Streptophyta</taxon>
        <taxon>Embryophyta</taxon>
        <taxon>Tracheophyta</taxon>
        <taxon>Spermatophyta</taxon>
        <taxon>Magnoliopsida</taxon>
        <taxon>Liliopsida</taxon>
        <taxon>Asparagales</taxon>
        <taxon>Orchidaceae</taxon>
        <taxon>Epidendroideae</taxon>
        <taxon>Malaxideae</taxon>
        <taxon>Dendrobiinae</taxon>
        <taxon>Dendrobium</taxon>
    </lineage>
</organism>
<sequence length="221" mass="23554">MHLPPLRRTRRTPSRRRRRPNHPNPQPPRHHVQQRRHPRAVNFHPRPQYVRSRQPSRHSRAWDGSGDQARGAGDGRRGIRGSIICTASVAAAVGGFAPVAYTIAKHGVLGLVKAAAGELGEKGVRVNCVSPFGVATPLSCGIGMMTAELVEKLTCEAAVLKGAVLRAADIAAAALFLASDDSAFISGQNIVVDGAVSVSNALFSKTAKVVMGEVKPTIHDF</sequence>
<dbReference type="SUPFAM" id="SSF51735">
    <property type="entry name" value="NAD(P)-binding Rossmann-fold domains"/>
    <property type="match status" value="1"/>
</dbReference>
<evidence type="ECO:0000313" key="4">
    <source>
        <dbReference type="Proteomes" id="UP000233837"/>
    </source>
</evidence>
<keyword evidence="4" id="KW-1185">Reference proteome</keyword>
<feature type="region of interest" description="Disordered" evidence="2">
    <location>
        <begin position="1"/>
        <end position="75"/>
    </location>
</feature>
<dbReference type="STRING" id="906689.A0A2I0VGC0"/>